<proteinExistence type="predicted"/>
<dbReference type="AlphaFoldDB" id="A0A318RF98"/>
<feature type="compositionally biased region" description="Basic and acidic residues" evidence="1">
    <location>
        <begin position="49"/>
        <end position="60"/>
    </location>
</feature>
<organism evidence="2 3">
    <name type="scientific">Williamsia limnetica</name>
    <dbReference type="NCBI Taxonomy" id="882452"/>
    <lineage>
        <taxon>Bacteria</taxon>
        <taxon>Bacillati</taxon>
        <taxon>Actinomycetota</taxon>
        <taxon>Actinomycetes</taxon>
        <taxon>Mycobacteriales</taxon>
        <taxon>Nocardiaceae</taxon>
        <taxon>Williamsia</taxon>
    </lineage>
</organism>
<feature type="region of interest" description="Disordered" evidence="1">
    <location>
        <begin position="47"/>
        <end position="68"/>
    </location>
</feature>
<dbReference type="EMBL" id="QJSP01000011">
    <property type="protein sequence ID" value="PYE15128.1"/>
    <property type="molecule type" value="Genomic_DNA"/>
</dbReference>
<comment type="caution">
    <text evidence="2">The sequence shown here is derived from an EMBL/GenBank/DDBJ whole genome shotgun (WGS) entry which is preliminary data.</text>
</comment>
<dbReference type="Proteomes" id="UP000247591">
    <property type="component" value="Unassembled WGS sequence"/>
</dbReference>
<gene>
    <name evidence="2" type="ORF">DFR67_111204</name>
</gene>
<name>A0A318RF98_WILLI</name>
<keyword evidence="3" id="KW-1185">Reference proteome</keyword>
<protein>
    <submittedName>
        <fullName evidence="2">Uncharacterized protein</fullName>
    </submittedName>
</protein>
<evidence type="ECO:0000313" key="2">
    <source>
        <dbReference type="EMBL" id="PYE15128.1"/>
    </source>
</evidence>
<evidence type="ECO:0000313" key="3">
    <source>
        <dbReference type="Proteomes" id="UP000247591"/>
    </source>
</evidence>
<reference evidence="2 3" key="1">
    <citation type="submission" date="2018-06" db="EMBL/GenBank/DDBJ databases">
        <title>Genomic Encyclopedia of Type Strains, Phase IV (KMG-IV): sequencing the most valuable type-strain genomes for metagenomic binning, comparative biology and taxonomic classification.</title>
        <authorList>
            <person name="Goeker M."/>
        </authorList>
    </citation>
    <scope>NUCLEOTIDE SEQUENCE [LARGE SCALE GENOMIC DNA]</scope>
    <source>
        <strain evidence="2 3">DSM 45521</strain>
    </source>
</reference>
<accession>A0A318RF98</accession>
<sequence>MSAQTWWHSFEEDHDDVAVYRPDGFGFPPARGRRGLEVGPDGTVVELGLGRDDTPSRVESDTAAAPEVLHVDDDRLEIRRR</sequence>
<evidence type="ECO:0000256" key="1">
    <source>
        <dbReference type="SAM" id="MobiDB-lite"/>
    </source>
</evidence>
<dbReference type="RefSeq" id="WP_170135245.1">
    <property type="nucleotide sequence ID" value="NZ_QJSP01000011.1"/>
</dbReference>